<comment type="caution">
    <text evidence="2">The sequence shown here is derived from an EMBL/GenBank/DDBJ whole genome shotgun (WGS) entry which is preliminary data.</text>
</comment>
<evidence type="ECO:0000256" key="1">
    <source>
        <dbReference type="SAM" id="SignalP"/>
    </source>
</evidence>
<accession>A0A175W384</accession>
<feature type="chain" id="PRO_5008043615" description="Cell wall protein phiA" evidence="1">
    <location>
        <begin position="18"/>
        <end position="193"/>
    </location>
</feature>
<keyword evidence="1" id="KW-0732">Signal</keyword>
<protein>
    <recommendedName>
        <fullName evidence="4">Cell wall protein phiA</fullName>
    </recommendedName>
</protein>
<gene>
    <name evidence="2" type="ORF">MMYC01_205089</name>
</gene>
<dbReference type="AlphaFoldDB" id="A0A175W384"/>
<keyword evidence="3" id="KW-1185">Reference proteome</keyword>
<evidence type="ECO:0000313" key="2">
    <source>
        <dbReference type="EMBL" id="KXX78123.1"/>
    </source>
</evidence>
<dbReference type="VEuPathDB" id="FungiDB:MMYC01_205089"/>
<organism evidence="2 3">
    <name type="scientific">Madurella mycetomatis</name>
    <dbReference type="NCBI Taxonomy" id="100816"/>
    <lineage>
        <taxon>Eukaryota</taxon>
        <taxon>Fungi</taxon>
        <taxon>Dikarya</taxon>
        <taxon>Ascomycota</taxon>
        <taxon>Pezizomycotina</taxon>
        <taxon>Sordariomycetes</taxon>
        <taxon>Sordariomycetidae</taxon>
        <taxon>Sordariales</taxon>
        <taxon>Sordariales incertae sedis</taxon>
        <taxon>Madurella</taxon>
    </lineage>
</organism>
<reference evidence="2 3" key="1">
    <citation type="journal article" date="2016" name="Genome Announc.">
        <title>Genome Sequence of Madurella mycetomatis mm55, Isolated from a Human Mycetoma Case in Sudan.</title>
        <authorList>
            <person name="Smit S."/>
            <person name="Derks M.F."/>
            <person name="Bervoets S."/>
            <person name="Fahal A."/>
            <person name="van Leeuwen W."/>
            <person name="van Belkum A."/>
            <person name="van de Sande W.W."/>
        </authorList>
    </citation>
    <scope>NUCLEOTIDE SEQUENCE [LARGE SCALE GENOMIC DNA]</scope>
    <source>
        <strain evidence="3">mm55</strain>
    </source>
</reference>
<dbReference type="Proteomes" id="UP000078237">
    <property type="component" value="Unassembled WGS sequence"/>
</dbReference>
<evidence type="ECO:0000313" key="3">
    <source>
        <dbReference type="Proteomes" id="UP000078237"/>
    </source>
</evidence>
<name>A0A175W384_9PEZI</name>
<sequence length="193" mass="20501">MQLSSVILSLFAAAAAAAPTSGSCAAPTRKFGIMALRSASPIHFAKVSASQNKLALHLPEDKLDAQCADGNARTDAIFYIQDSELYLYGTKDNVQQFLVDRSGMGQGVLQYFTKGETSPGGRLELKGWAVDENDNLTFNGAGLLACPSTVDNSWYIWVSAGVDKPAGQEGCVGFTARTVTNADPVKCTYSDYA</sequence>
<feature type="signal peptide" evidence="1">
    <location>
        <begin position="1"/>
        <end position="17"/>
    </location>
</feature>
<evidence type="ECO:0008006" key="4">
    <source>
        <dbReference type="Google" id="ProtNLM"/>
    </source>
</evidence>
<dbReference type="EMBL" id="LCTW02000132">
    <property type="protein sequence ID" value="KXX78123.1"/>
    <property type="molecule type" value="Genomic_DNA"/>
</dbReference>
<proteinExistence type="predicted"/>
<dbReference type="OrthoDB" id="4093325at2759"/>